<feature type="transmembrane region" description="Helical" evidence="1">
    <location>
        <begin position="52"/>
        <end position="72"/>
    </location>
</feature>
<dbReference type="EMBL" id="JACHEK010000003">
    <property type="protein sequence ID" value="MBB6143823.1"/>
    <property type="molecule type" value="Genomic_DNA"/>
</dbReference>
<dbReference type="RefSeq" id="WP_050058606.1">
    <property type="nucleotide sequence ID" value="NZ_JACHEK010000003.1"/>
</dbReference>
<organism evidence="2 3">
    <name type="scientific">Silvibacterium bohemicum</name>
    <dbReference type="NCBI Taxonomy" id="1577686"/>
    <lineage>
        <taxon>Bacteria</taxon>
        <taxon>Pseudomonadati</taxon>
        <taxon>Acidobacteriota</taxon>
        <taxon>Terriglobia</taxon>
        <taxon>Terriglobales</taxon>
        <taxon>Acidobacteriaceae</taxon>
        <taxon>Silvibacterium</taxon>
    </lineage>
</organism>
<feature type="transmembrane region" description="Helical" evidence="1">
    <location>
        <begin position="79"/>
        <end position="98"/>
    </location>
</feature>
<sequence>MHSIAITFPSLVLIRSSVAAVWLYEGLWCKVLGRMPSQVDVVSAVPRFGRRLGLPFLRALGVVEVGLAVWVLSGGAPGACAIIQAGLLILLNVNGLLWARNLIHDPAGMIVKNAAFLLLVWVCGAMPGGRL</sequence>
<gene>
    <name evidence="2" type="ORF">HNQ77_001772</name>
</gene>
<evidence type="ECO:0000313" key="2">
    <source>
        <dbReference type="EMBL" id="MBB6143823.1"/>
    </source>
</evidence>
<evidence type="ECO:0000313" key="3">
    <source>
        <dbReference type="Proteomes" id="UP000538666"/>
    </source>
</evidence>
<keyword evidence="3" id="KW-1185">Reference proteome</keyword>
<evidence type="ECO:0008006" key="4">
    <source>
        <dbReference type="Google" id="ProtNLM"/>
    </source>
</evidence>
<keyword evidence="1" id="KW-0812">Transmembrane</keyword>
<keyword evidence="1" id="KW-1133">Transmembrane helix</keyword>
<keyword evidence="1" id="KW-0472">Membrane</keyword>
<dbReference type="OrthoDB" id="121017at2"/>
<dbReference type="AlphaFoldDB" id="A0A841JR04"/>
<evidence type="ECO:0000256" key="1">
    <source>
        <dbReference type="SAM" id="Phobius"/>
    </source>
</evidence>
<proteinExistence type="predicted"/>
<dbReference type="InterPro" id="IPR025695">
    <property type="entry name" value="DoxX-like"/>
</dbReference>
<reference evidence="2 3" key="1">
    <citation type="submission" date="2020-08" db="EMBL/GenBank/DDBJ databases">
        <title>Genomic Encyclopedia of Type Strains, Phase IV (KMG-IV): sequencing the most valuable type-strain genomes for metagenomic binning, comparative biology and taxonomic classification.</title>
        <authorList>
            <person name="Goeker M."/>
        </authorList>
    </citation>
    <scope>NUCLEOTIDE SEQUENCE [LARGE SCALE GENOMIC DNA]</scope>
    <source>
        <strain evidence="2 3">DSM 103733</strain>
    </source>
</reference>
<comment type="caution">
    <text evidence="2">The sequence shown here is derived from an EMBL/GenBank/DDBJ whole genome shotgun (WGS) entry which is preliminary data.</text>
</comment>
<dbReference type="Pfam" id="PF13781">
    <property type="entry name" value="DoxX_3"/>
    <property type="match status" value="1"/>
</dbReference>
<name>A0A841JR04_9BACT</name>
<dbReference type="Proteomes" id="UP000538666">
    <property type="component" value="Unassembled WGS sequence"/>
</dbReference>
<feature type="transmembrane region" description="Helical" evidence="1">
    <location>
        <begin position="110"/>
        <end position="129"/>
    </location>
</feature>
<accession>A0A841JR04</accession>
<protein>
    <recommendedName>
        <fullName evidence="4">DoxX family protein</fullName>
    </recommendedName>
</protein>